<dbReference type="HAMAP" id="MF_00910">
    <property type="entry name" value="FtsL"/>
    <property type="match status" value="1"/>
</dbReference>
<keyword evidence="8" id="KW-0175">Coiled coil</keyword>
<keyword evidence="2" id="KW-1003">Cell membrane</keyword>
<dbReference type="AlphaFoldDB" id="A0A381PJE8"/>
<keyword evidence="6 9" id="KW-0472">Membrane</keyword>
<evidence type="ECO:0000256" key="9">
    <source>
        <dbReference type="SAM" id="Phobius"/>
    </source>
</evidence>
<dbReference type="GO" id="GO:0043093">
    <property type="term" value="P:FtsZ-dependent cytokinesis"/>
    <property type="evidence" value="ECO:0007669"/>
    <property type="project" value="TreeGrafter"/>
</dbReference>
<evidence type="ECO:0000256" key="7">
    <source>
        <dbReference type="ARBA" id="ARBA00023306"/>
    </source>
</evidence>
<evidence type="ECO:0000256" key="1">
    <source>
        <dbReference type="ARBA" id="ARBA00004401"/>
    </source>
</evidence>
<accession>A0A381PJE8</accession>
<evidence type="ECO:0000256" key="3">
    <source>
        <dbReference type="ARBA" id="ARBA00022618"/>
    </source>
</evidence>
<reference evidence="10" key="1">
    <citation type="submission" date="2018-05" db="EMBL/GenBank/DDBJ databases">
        <authorList>
            <person name="Lanie J.A."/>
            <person name="Ng W.-L."/>
            <person name="Kazmierczak K.M."/>
            <person name="Andrzejewski T.M."/>
            <person name="Davidsen T.M."/>
            <person name="Wayne K.J."/>
            <person name="Tettelin H."/>
            <person name="Glass J.I."/>
            <person name="Rusch D."/>
            <person name="Podicherti R."/>
            <person name="Tsui H.-C.T."/>
            <person name="Winkler M.E."/>
        </authorList>
    </citation>
    <scope>NUCLEOTIDE SEQUENCE</scope>
</reference>
<organism evidence="10">
    <name type="scientific">marine metagenome</name>
    <dbReference type="NCBI Taxonomy" id="408172"/>
    <lineage>
        <taxon>unclassified sequences</taxon>
        <taxon>metagenomes</taxon>
        <taxon>ecological metagenomes</taxon>
    </lineage>
</organism>
<gene>
    <name evidence="10" type="ORF">METZ01_LOCUS19131</name>
</gene>
<evidence type="ECO:0000256" key="2">
    <source>
        <dbReference type="ARBA" id="ARBA00022475"/>
    </source>
</evidence>
<feature type="transmembrane region" description="Helical" evidence="9">
    <location>
        <begin position="6"/>
        <end position="26"/>
    </location>
</feature>
<evidence type="ECO:0000256" key="8">
    <source>
        <dbReference type="SAM" id="Coils"/>
    </source>
</evidence>
<dbReference type="InterPro" id="IPR011922">
    <property type="entry name" value="Cell_div_FtsL"/>
</dbReference>
<dbReference type="PANTHER" id="PTHR37479:SF1">
    <property type="entry name" value="CELL DIVISION PROTEIN FTSL"/>
    <property type="match status" value="1"/>
</dbReference>
<evidence type="ECO:0000256" key="6">
    <source>
        <dbReference type="ARBA" id="ARBA00023136"/>
    </source>
</evidence>
<sequence>MSEKRQIIIIVLFVVICAISAVTLVYSKQESRKLYTELEKLRNERDELNVEWRQLLTEESTWATPALIERLASERLQLIHPSPKDIRVIQEQ</sequence>
<dbReference type="PANTHER" id="PTHR37479">
    <property type="entry name" value="CELL DIVISION PROTEIN FTSL"/>
    <property type="match status" value="1"/>
</dbReference>
<keyword evidence="3" id="KW-0132">Cell division</keyword>
<dbReference type="Pfam" id="PF04999">
    <property type="entry name" value="FtsL"/>
    <property type="match status" value="1"/>
</dbReference>
<dbReference type="GO" id="GO:0032153">
    <property type="term" value="C:cell division site"/>
    <property type="evidence" value="ECO:0007669"/>
    <property type="project" value="TreeGrafter"/>
</dbReference>
<keyword evidence="5 9" id="KW-1133">Transmembrane helix</keyword>
<proteinExistence type="inferred from homology"/>
<evidence type="ECO:0000313" key="10">
    <source>
        <dbReference type="EMBL" id="SUZ66277.1"/>
    </source>
</evidence>
<dbReference type="GO" id="GO:0005886">
    <property type="term" value="C:plasma membrane"/>
    <property type="evidence" value="ECO:0007669"/>
    <property type="project" value="UniProtKB-SubCell"/>
</dbReference>
<keyword evidence="4 9" id="KW-0812">Transmembrane</keyword>
<evidence type="ECO:0008006" key="11">
    <source>
        <dbReference type="Google" id="ProtNLM"/>
    </source>
</evidence>
<protein>
    <recommendedName>
        <fullName evidence="11">Cell division protein FtsL</fullName>
    </recommendedName>
</protein>
<dbReference type="NCBIfam" id="TIGR02209">
    <property type="entry name" value="ftsL_broad"/>
    <property type="match status" value="1"/>
</dbReference>
<evidence type="ECO:0000256" key="4">
    <source>
        <dbReference type="ARBA" id="ARBA00022692"/>
    </source>
</evidence>
<feature type="coiled-coil region" evidence="8">
    <location>
        <begin position="31"/>
        <end position="58"/>
    </location>
</feature>
<comment type="subcellular location">
    <subcellularLocation>
        <location evidence="1">Cell membrane</location>
        <topology evidence="1">Single-pass type II membrane protein</topology>
    </subcellularLocation>
</comment>
<keyword evidence="7" id="KW-0131">Cell cycle</keyword>
<evidence type="ECO:0000256" key="5">
    <source>
        <dbReference type="ARBA" id="ARBA00022989"/>
    </source>
</evidence>
<name>A0A381PJE8_9ZZZZ</name>
<dbReference type="EMBL" id="UINC01000980">
    <property type="protein sequence ID" value="SUZ66277.1"/>
    <property type="molecule type" value="Genomic_DNA"/>
</dbReference>